<reference evidence="4 5" key="2">
    <citation type="journal article" date="2011" name="Stand. Genomic Sci.">
        <title>Complete genome sequence of Isosphaera pallida type strain (IS1B).</title>
        <authorList>
            <consortium name="US DOE Joint Genome Institute (JGI-PGF)"/>
            <person name="Goker M."/>
            <person name="Cleland D."/>
            <person name="Saunders E."/>
            <person name="Lapidus A."/>
            <person name="Nolan M."/>
            <person name="Lucas S."/>
            <person name="Hammon N."/>
            <person name="Deshpande S."/>
            <person name="Cheng J.F."/>
            <person name="Tapia R."/>
            <person name="Han C."/>
            <person name="Goodwin L."/>
            <person name="Pitluck S."/>
            <person name="Liolios K."/>
            <person name="Pagani I."/>
            <person name="Ivanova N."/>
            <person name="Mavromatis K."/>
            <person name="Pati A."/>
            <person name="Chen A."/>
            <person name="Palaniappan K."/>
            <person name="Land M."/>
            <person name="Hauser L."/>
            <person name="Chang Y.J."/>
            <person name="Jeffries C.D."/>
            <person name="Detter J.C."/>
            <person name="Beck B."/>
            <person name="Woyke T."/>
            <person name="Bristow J."/>
            <person name="Eisen J.A."/>
            <person name="Markowitz V."/>
            <person name="Hugenholtz P."/>
            <person name="Kyrpides N.C."/>
            <person name="Klenk H.P."/>
        </authorList>
    </citation>
    <scope>NUCLEOTIDE SEQUENCE [LARGE SCALE GENOMIC DNA]</scope>
    <source>
        <strain evidence="5">ATCC 43644 / DSM 9630 / IS1B</strain>
    </source>
</reference>
<dbReference type="GO" id="GO:0000455">
    <property type="term" value="P:enzyme-directed rRNA pseudouridine synthesis"/>
    <property type="evidence" value="ECO:0007669"/>
    <property type="project" value="TreeGrafter"/>
</dbReference>
<feature type="domain" description="Pseudouridine synthase RsuA/RluA-like" evidence="3">
    <location>
        <begin position="12"/>
        <end position="176"/>
    </location>
</feature>
<organism evidence="4 5">
    <name type="scientific">Isosphaera pallida (strain ATCC 43644 / DSM 9630 / IS1B)</name>
    <dbReference type="NCBI Taxonomy" id="575540"/>
    <lineage>
        <taxon>Bacteria</taxon>
        <taxon>Pseudomonadati</taxon>
        <taxon>Planctomycetota</taxon>
        <taxon>Planctomycetia</taxon>
        <taxon>Isosphaerales</taxon>
        <taxon>Isosphaeraceae</taxon>
        <taxon>Isosphaera</taxon>
    </lineage>
</organism>
<keyword evidence="5" id="KW-1185">Reference proteome</keyword>
<evidence type="ECO:0000259" key="3">
    <source>
        <dbReference type="Pfam" id="PF00849"/>
    </source>
</evidence>
<evidence type="ECO:0000256" key="2">
    <source>
        <dbReference type="SAM" id="MobiDB-lite"/>
    </source>
</evidence>
<evidence type="ECO:0000313" key="5">
    <source>
        <dbReference type="Proteomes" id="UP000008631"/>
    </source>
</evidence>
<dbReference type="KEGG" id="ipa:Isop_1775"/>
<dbReference type="InterPro" id="IPR020103">
    <property type="entry name" value="PsdUridine_synth_cat_dom_sf"/>
</dbReference>
<dbReference type="STRING" id="575540.Isop_1775"/>
<dbReference type="Proteomes" id="UP000008631">
    <property type="component" value="Chromosome"/>
</dbReference>
<keyword evidence="1" id="KW-0413">Isomerase</keyword>
<evidence type="ECO:0000256" key="1">
    <source>
        <dbReference type="ARBA" id="ARBA00023235"/>
    </source>
</evidence>
<dbReference type="EMBL" id="CP002353">
    <property type="protein sequence ID" value="ADV62358.1"/>
    <property type="molecule type" value="Genomic_DNA"/>
</dbReference>
<dbReference type="InterPro" id="IPR050188">
    <property type="entry name" value="RluA_PseudoU_synthase"/>
</dbReference>
<dbReference type="InterPro" id="IPR006145">
    <property type="entry name" value="PsdUridine_synth_RsuA/RluA"/>
</dbReference>
<name>E8R1E1_ISOPI</name>
<dbReference type="HOGENOM" id="CLU_016902_11_2_0"/>
<feature type="region of interest" description="Disordered" evidence="2">
    <location>
        <begin position="221"/>
        <end position="285"/>
    </location>
</feature>
<dbReference type="SUPFAM" id="SSF55120">
    <property type="entry name" value="Pseudouridine synthase"/>
    <property type="match status" value="1"/>
</dbReference>
<reference key="1">
    <citation type="submission" date="2010-11" db="EMBL/GenBank/DDBJ databases">
        <title>The complete sequence of chromosome of Isophaera pallida ATCC 43644.</title>
        <authorList>
            <consortium name="US DOE Joint Genome Institute (JGI-PGF)"/>
            <person name="Lucas S."/>
            <person name="Copeland A."/>
            <person name="Lapidus A."/>
            <person name="Bruce D."/>
            <person name="Goodwin L."/>
            <person name="Pitluck S."/>
            <person name="Kyrpides N."/>
            <person name="Mavromatis K."/>
            <person name="Pagani I."/>
            <person name="Ivanova N."/>
            <person name="Saunders E."/>
            <person name="Brettin T."/>
            <person name="Detter J.C."/>
            <person name="Han C."/>
            <person name="Tapia R."/>
            <person name="Land M."/>
            <person name="Hauser L."/>
            <person name="Markowitz V."/>
            <person name="Cheng J.-F."/>
            <person name="Hugenholtz P."/>
            <person name="Woyke T."/>
            <person name="Wu D."/>
            <person name="Eisen J.A."/>
        </authorList>
    </citation>
    <scope>NUCLEOTIDE SEQUENCE</scope>
    <source>
        <strain>ATCC 43644</strain>
    </source>
</reference>
<dbReference type="CDD" id="cd02869">
    <property type="entry name" value="PseudoU_synth_RluA_like"/>
    <property type="match status" value="1"/>
</dbReference>
<dbReference type="GO" id="GO:0140098">
    <property type="term" value="F:catalytic activity, acting on RNA"/>
    <property type="evidence" value="ECO:0007669"/>
    <property type="project" value="UniProtKB-ARBA"/>
</dbReference>
<dbReference type="GO" id="GO:0003723">
    <property type="term" value="F:RNA binding"/>
    <property type="evidence" value="ECO:0007669"/>
    <property type="project" value="InterPro"/>
</dbReference>
<gene>
    <name evidence="4" type="ordered locus">Isop_1775</name>
</gene>
<evidence type="ECO:0000313" key="4">
    <source>
        <dbReference type="EMBL" id="ADV62358.1"/>
    </source>
</evidence>
<dbReference type="PANTHER" id="PTHR21600:SF81">
    <property type="entry name" value="21S RRNA PSEUDOURIDINE(2819) SYNTHASE"/>
    <property type="match status" value="1"/>
</dbReference>
<sequence length="285" mass="31709">MIEPLRLYEDNHLLVVSKPAGLLSQGDRTGDPDLTTWARDDLKRRYNKPGGVFVGLTHRLDRPVSGLVILARTGKAAARLAQQFRAGTIRKRYVAVLESSPNASFRFEESGILEDYLLKLSDSNRSSVLGESRGHAESGTRQAISSYMVLERWQRYLLILLEPVTGRFHQLRAQTASRGWPIAGDVKYGASRALRAADGYGRIALHSWQVEFEHPTRRERMRLSAPKPSDWPAGWPFPDDEAASRTKARRTSDHAAPLCPRTAPRFPDAPPDANADENGSPIGFG</sequence>
<dbReference type="Gene3D" id="3.30.2350.10">
    <property type="entry name" value="Pseudouridine synthase"/>
    <property type="match status" value="1"/>
</dbReference>
<dbReference type="eggNOG" id="COG0564">
    <property type="taxonomic scope" value="Bacteria"/>
</dbReference>
<dbReference type="GO" id="GO:0009982">
    <property type="term" value="F:pseudouridine synthase activity"/>
    <property type="evidence" value="ECO:0007669"/>
    <property type="project" value="InterPro"/>
</dbReference>
<dbReference type="Pfam" id="PF00849">
    <property type="entry name" value="PseudoU_synth_2"/>
    <property type="match status" value="1"/>
</dbReference>
<dbReference type="InParanoid" id="E8R1E1"/>
<proteinExistence type="predicted"/>
<dbReference type="PANTHER" id="PTHR21600">
    <property type="entry name" value="MITOCHONDRIAL RNA PSEUDOURIDINE SYNTHASE"/>
    <property type="match status" value="1"/>
</dbReference>
<accession>E8R1E1</accession>
<protein>
    <submittedName>
        <fullName evidence="4">Pseudouridine synthase</fullName>
    </submittedName>
</protein>
<dbReference type="AlphaFoldDB" id="E8R1E1"/>